<sequence length="99" mass="11477">MNKKEIDKKEGIVKGKASVSIPMSGFPLDLWQVWNKQCERDYQGIRWIKAWTDHIKAQSYDVLVQSKVMIIEKSQEQVSEKEQEELGLLNPETEVNKDG</sequence>
<proteinExistence type="predicted"/>
<evidence type="ECO:0000313" key="2">
    <source>
        <dbReference type="EMBL" id="KKN05848.1"/>
    </source>
</evidence>
<reference evidence="2" key="1">
    <citation type="journal article" date="2015" name="Nature">
        <title>Complex archaea that bridge the gap between prokaryotes and eukaryotes.</title>
        <authorList>
            <person name="Spang A."/>
            <person name="Saw J.H."/>
            <person name="Jorgensen S.L."/>
            <person name="Zaremba-Niedzwiedzka K."/>
            <person name="Martijn J."/>
            <person name="Lind A.E."/>
            <person name="van Eijk R."/>
            <person name="Schleper C."/>
            <person name="Guy L."/>
            <person name="Ettema T.J."/>
        </authorList>
    </citation>
    <scope>NUCLEOTIDE SEQUENCE</scope>
</reference>
<gene>
    <name evidence="2" type="ORF">LCGC14_1083280</name>
</gene>
<accession>A0A0F9QKL1</accession>
<comment type="caution">
    <text evidence="2">The sequence shown here is derived from an EMBL/GenBank/DDBJ whole genome shotgun (WGS) entry which is preliminary data.</text>
</comment>
<dbReference type="EMBL" id="LAZR01004756">
    <property type="protein sequence ID" value="KKN05848.1"/>
    <property type="molecule type" value="Genomic_DNA"/>
</dbReference>
<organism evidence="2">
    <name type="scientific">marine sediment metagenome</name>
    <dbReference type="NCBI Taxonomy" id="412755"/>
    <lineage>
        <taxon>unclassified sequences</taxon>
        <taxon>metagenomes</taxon>
        <taxon>ecological metagenomes</taxon>
    </lineage>
</organism>
<dbReference type="AlphaFoldDB" id="A0A0F9QKL1"/>
<evidence type="ECO:0000256" key="1">
    <source>
        <dbReference type="SAM" id="MobiDB-lite"/>
    </source>
</evidence>
<name>A0A0F9QKL1_9ZZZZ</name>
<feature type="region of interest" description="Disordered" evidence="1">
    <location>
        <begin position="77"/>
        <end position="99"/>
    </location>
</feature>
<protein>
    <submittedName>
        <fullName evidence="2">Uncharacterized protein</fullName>
    </submittedName>
</protein>